<sequence>MDAVDKENRDPSQPTGATATIVRQEPMQQQQGVLEECAEYMTITEADGVAFKDSTLKDELEQVSSPLVDKQSRKQYHLPALVNQTYGIVVSLIKKEHNVKKAIVRCINMTGIQSCLDTERLLAALVTLIKIVDTNAFLLNPDNSARVTEQNFITQVWASILKSLSDIHGVLRMKIGEPSPAQGIGCRKRSYSDARVVKISGFKVGLRLLFDSRQNEHKLLALKAAKADDICKLMRVAKQGQSRCYSAAHPETSHENTSLVLKFGVAAGITADRHPFDEKS</sequence>
<evidence type="ECO:0000313" key="3">
    <source>
        <dbReference type="Proteomes" id="UP000469890"/>
    </source>
</evidence>
<protein>
    <submittedName>
        <fullName evidence="2">Uncharacterized protein</fullName>
    </submittedName>
</protein>
<gene>
    <name evidence="2" type="ORF">FB192DRAFT_1451968</name>
</gene>
<reference evidence="2 3" key="1">
    <citation type="submission" date="2019-09" db="EMBL/GenBank/DDBJ databases">
        <authorList>
            <consortium name="DOE Joint Genome Institute"/>
            <person name="Mondo S.J."/>
            <person name="Navarro-Mendoza M.I."/>
            <person name="Perez-Arques C."/>
            <person name="Panchal S."/>
            <person name="Nicolas F.E."/>
            <person name="Ganguly P."/>
            <person name="Pangilinan J."/>
            <person name="Grigoriev I."/>
            <person name="Heitman J."/>
            <person name="Sanya K."/>
            <person name="Garre V."/>
        </authorList>
    </citation>
    <scope>NUCLEOTIDE SEQUENCE [LARGE SCALE GENOMIC DNA]</scope>
    <source>
        <strain evidence="2 3">MU402</strain>
    </source>
</reference>
<feature type="region of interest" description="Disordered" evidence="1">
    <location>
        <begin position="1"/>
        <end position="23"/>
    </location>
</feature>
<comment type="caution">
    <text evidence="2">The sequence shown here is derived from an EMBL/GenBank/DDBJ whole genome shotgun (WGS) entry which is preliminary data.</text>
</comment>
<proteinExistence type="predicted"/>
<dbReference type="Proteomes" id="UP000469890">
    <property type="component" value="Unassembled WGS sequence"/>
</dbReference>
<name>A0A8H4EXD5_MUCCL</name>
<dbReference type="EMBL" id="JAAECE010000010">
    <property type="protein sequence ID" value="KAF1797000.1"/>
    <property type="molecule type" value="Genomic_DNA"/>
</dbReference>
<dbReference type="AlphaFoldDB" id="A0A8H4EXD5"/>
<accession>A0A8H4EXD5</accession>
<feature type="compositionally biased region" description="Basic and acidic residues" evidence="1">
    <location>
        <begin position="1"/>
        <end position="10"/>
    </location>
</feature>
<organism evidence="2 3">
    <name type="scientific">Mucor circinelloides f. lusitanicus</name>
    <name type="common">Mucor racemosus var. lusitanicus</name>
    <dbReference type="NCBI Taxonomy" id="29924"/>
    <lineage>
        <taxon>Eukaryota</taxon>
        <taxon>Fungi</taxon>
        <taxon>Fungi incertae sedis</taxon>
        <taxon>Mucoromycota</taxon>
        <taxon>Mucoromycotina</taxon>
        <taxon>Mucoromycetes</taxon>
        <taxon>Mucorales</taxon>
        <taxon>Mucorineae</taxon>
        <taxon>Mucoraceae</taxon>
        <taxon>Mucor</taxon>
    </lineage>
</organism>
<evidence type="ECO:0000313" key="2">
    <source>
        <dbReference type="EMBL" id="KAF1797000.1"/>
    </source>
</evidence>
<evidence type="ECO:0000256" key="1">
    <source>
        <dbReference type="SAM" id="MobiDB-lite"/>
    </source>
</evidence>